<sequence>MMSEAERRTLNEIEHRLAVEEPGLADVLVSGRPRHPLTTYALVATFAALGVLLIALGVVGTGLLSIGCAAITLLLRGFTLR</sequence>
<dbReference type="PATRIC" id="fig|1179773.3.peg.1913"/>
<dbReference type="Pfam" id="PF11239">
    <property type="entry name" value="DUF3040"/>
    <property type="match status" value="1"/>
</dbReference>
<dbReference type="AlphaFoldDB" id="K0JWQ5"/>
<name>K0JWQ5_SACES</name>
<dbReference type="InterPro" id="IPR021401">
    <property type="entry name" value="DUF3040"/>
</dbReference>
<dbReference type="EMBL" id="HE804045">
    <property type="protein sequence ID" value="CCH29224.1"/>
    <property type="molecule type" value="Genomic_DNA"/>
</dbReference>
<keyword evidence="3" id="KW-1185">Reference proteome</keyword>
<evidence type="ECO:0000313" key="3">
    <source>
        <dbReference type="Proteomes" id="UP000006281"/>
    </source>
</evidence>
<feature type="transmembrane region" description="Helical" evidence="1">
    <location>
        <begin position="42"/>
        <end position="75"/>
    </location>
</feature>
<keyword evidence="1" id="KW-1133">Transmembrane helix</keyword>
<dbReference type="KEGG" id="sesp:BN6_19040"/>
<accession>K0JWQ5</accession>
<dbReference type="HOGENOM" id="CLU_195020_0_0_11"/>
<keyword evidence="1" id="KW-0812">Transmembrane</keyword>
<dbReference type="Proteomes" id="UP000006281">
    <property type="component" value="Chromosome"/>
</dbReference>
<organism evidence="2 3">
    <name type="scientific">Saccharothrix espanaensis (strain ATCC 51144 / DSM 44229 / JCM 9112 / NBRC 15066 / NRRL 15764)</name>
    <dbReference type="NCBI Taxonomy" id="1179773"/>
    <lineage>
        <taxon>Bacteria</taxon>
        <taxon>Bacillati</taxon>
        <taxon>Actinomycetota</taxon>
        <taxon>Actinomycetes</taxon>
        <taxon>Pseudonocardiales</taxon>
        <taxon>Pseudonocardiaceae</taxon>
        <taxon>Saccharothrix</taxon>
    </lineage>
</organism>
<keyword evidence="1" id="KW-0472">Membrane</keyword>
<evidence type="ECO:0000256" key="1">
    <source>
        <dbReference type="SAM" id="Phobius"/>
    </source>
</evidence>
<gene>
    <name evidence="2" type="ordered locus">BN6_19040</name>
</gene>
<evidence type="ECO:0000313" key="2">
    <source>
        <dbReference type="EMBL" id="CCH29224.1"/>
    </source>
</evidence>
<protein>
    <submittedName>
        <fullName evidence="2">Putative membrane protein</fullName>
    </submittedName>
</protein>
<reference evidence="2 3" key="1">
    <citation type="journal article" date="2012" name="BMC Genomics">
        <title>Complete genome sequence of Saccharothrix espanaensis DSM 44229T and comparison to the other completely sequenced Pseudonocardiaceae.</title>
        <authorList>
            <person name="Strobel T."/>
            <person name="Al-Dilaimi A."/>
            <person name="Blom J."/>
            <person name="Gessner A."/>
            <person name="Kalinowski J."/>
            <person name="Luzhetska M."/>
            <person name="Puhler A."/>
            <person name="Szczepanowski R."/>
            <person name="Bechthold A."/>
            <person name="Ruckert C."/>
        </authorList>
    </citation>
    <scope>NUCLEOTIDE SEQUENCE [LARGE SCALE GENOMIC DNA]</scope>
    <source>
        <strain evidence="3">ATCC 51144 / DSM 44229 / JCM 9112 / NBRC 15066 / NRRL 15764</strain>
    </source>
</reference>
<proteinExistence type="predicted"/>
<dbReference type="eggNOG" id="ENOG5031XFY">
    <property type="taxonomic scope" value="Bacteria"/>
</dbReference>